<dbReference type="Pfam" id="PF23763">
    <property type="entry name" value="Beta-barrel_GLAA-B_I"/>
    <property type="match status" value="1"/>
</dbReference>
<dbReference type="InterPro" id="IPR057275">
    <property type="entry name" value="Beta-barrel_GLAA-B_I"/>
</dbReference>
<evidence type="ECO:0000313" key="2">
    <source>
        <dbReference type="EMBL" id="TFU88871.1"/>
    </source>
</evidence>
<protein>
    <recommendedName>
        <fullName evidence="1">GLAA-B beta-barrel domain-containing protein</fullName>
    </recommendedName>
</protein>
<organism evidence="2 3">
    <name type="scientific">Dysgonomonas mossii</name>
    <dbReference type="NCBI Taxonomy" id="163665"/>
    <lineage>
        <taxon>Bacteria</taxon>
        <taxon>Pseudomonadati</taxon>
        <taxon>Bacteroidota</taxon>
        <taxon>Bacteroidia</taxon>
        <taxon>Bacteroidales</taxon>
        <taxon>Dysgonomonadaceae</taxon>
        <taxon>Dysgonomonas</taxon>
    </lineage>
</organism>
<dbReference type="EMBL" id="SPPK01000004">
    <property type="protein sequence ID" value="TFU88871.1"/>
    <property type="molecule type" value="Genomic_DNA"/>
</dbReference>
<dbReference type="OrthoDB" id="9807299at2"/>
<dbReference type="Gene3D" id="2.160.20.10">
    <property type="entry name" value="Single-stranded right-handed beta-helix, Pectin lyase-like"/>
    <property type="match status" value="2"/>
</dbReference>
<evidence type="ECO:0000313" key="3">
    <source>
        <dbReference type="Proteomes" id="UP000298285"/>
    </source>
</evidence>
<accession>A0A4Y9IKK2</accession>
<dbReference type="RefSeq" id="WP_135106274.1">
    <property type="nucleotide sequence ID" value="NZ_JADGKW010000004.1"/>
</dbReference>
<dbReference type="InterPro" id="IPR011050">
    <property type="entry name" value="Pectin_lyase_fold/virulence"/>
</dbReference>
<comment type="caution">
    <text evidence="2">The sequence shown here is derived from an EMBL/GenBank/DDBJ whole genome shotgun (WGS) entry which is preliminary data.</text>
</comment>
<proteinExistence type="predicted"/>
<name>A0A4Y9IKK2_9BACT</name>
<dbReference type="SUPFAM" id="SSF51126">
    <property type="entry name" value="Pectin lyase-like"/>
    <property type="match status" value="2"/>
</dbReference>
<dbReference type="InterPro" id="IPR006626">
    <property type="entry name" value="PbH1"/>
</dbReference>
<dbReference type="InterPro" id="IPR012334">
    <property type="entry name" value="Pectin_lyas_fold"/>
</dbReference>
<reference evidence="2 3" key="1">
    <citation type="submission" date="2019-03" db="EMBL/GenBank/DDBJ databases">
        <title>Diversity of the mouse oral microbiome.</title>
        <authorList>
            <person name="Joseph S."/>
            <person name="Aduse-Opoku J."/>
            <person name="Curtis M."/>
            <person name="Wade W."/>
            <person name="Hashim A."/>
        </authorList>
    </citation>
    <scope>NUCLEOTIDE SEQUENCE [LARGE SCALE GENOMIC DNA]</scope>
    <source>
        <strain evidence="2 3">P11</strain>
    </source>
</reference>
<dbReference type="SMART" id="SM00710">
    <property type="entry name" value="PbH1"/>
    <property type="match status" value="6"/>
</dbReference>
<dbReference type="Proteomes" id="UP000298285">
    <property type="component" value="Unassembled WGS sequence"/>
</dbReference>
<sequence>MNNKKNRIVLTVFFLLAGISIHVSSHTIKVSEYGIRPNNKENSIPLLKRLLEDNKNHKSLTLIFEKGRYDFYADPVRQSNDKATIAFDLELMKNVTIDGDSADFIFHGKVMPFYIYKSSNIHLKNFNIDWDRPYNSQAKIIKTIDEYMDVIIDKKEYPYEIVNDSIWFLGEGWRKGIVPQYTNLYDEDTKNIIYQTRDRPLGNDLYNAKVSCLGENVVRFHFKPLIKPKNGTIVVFFHGTYITNGIEVKESIDTKLENINIYHTLSCGVHGYKSENISLLNVHIINNDTKGRAFSTIADATHFNGCKGHILFDNCSVSGAGDDFMNIHGMYAKVSKILDSKTVMVASNGRYIGFDPKANAWALDSATMQRNYKLRVMTQHPQYDEKNKLEGYILTFDRSIIGKVKTGDLLENKDRTPTLTVRNCKMQKKNRARSILVTTPANILIENNYFSSAGAAILIEGDTDLWFESGAVKNVVIRNNVFEDCYTSGNNILDNPWGWGEAVISITPSVRPSGNDFPAYHHNIRIEKNIFRHYDYSILFARSVNNLSFINNELIKTSTYPQFYRKTNLYLDGCRKVKVGGNRFSNDFPGKNITIKHMRLTDISQFGIKLTITEDK</sequence>
<evidence type="ECO:0000259" key="1">
    <source>
        <dbReference type="Pfam" id="PF23763"/>
    </source>
</evidence>
<dbReference type="AlphaFoldDB" id="A0A4Y9IKK2"/>
<feature type="domain" description="GLAA-B beta-barrel" evidence="1">
    <location>
        <begin position="136"/>
        <end position="234"/>
    </location>
</feature>
<gene>
    <name evidence="2" type="ORF">E4T88_13470</name>
</gene>